<keyword evidence="3 4" id="KW-0663">Pyridoxal phosphate</keyword>
<evidence type="ECO:0000256" key="4">
    <source>
        <dbReference type="RuleBase" id="RU003560"/>
    </source>
</evidence>
<proteinExistence type="inferred from homology"/>
<accession>A0ABQ3HE84</accession>
<reference evidence="6" key="1">
    <citation type="journal article" date="2019" name="Int. J. Syst. Evol. Microbiol.">
        <title>The Global Catalogue of Microorganisms (GCM) 10K type strain sequencing project: providing services to taxonomists for standard genome sequencing and annotation.</title>
        <authorList>
            <consortium name="The Broad Institute Genomics Platform"/>
            <consortium name="The Broad Institute Genome Sequencing Center for Infectious Disease"/>
            <person name="Wu L."/>
            <person name="Ma J."/>
        </authorList>
    </citation>
    <scope>NUCLEOTIDE SEQUENCE [LARGE SCALE GENOMIC DNA]</scope>
    <source>
        <strain evidence="6">KCTC 23713</strain>
    </source>
</reference>
<dbReference type="InterPro" id="IPR005814">
    <property type="entry name" value="Aminotrans_3"/>
</dbReference>
<dbReference type="InterPro" id="IPR015422">
    <property type="entry name" value="PyrdxlP-dep_Trfase_small"/>
</dbReference>
<dbReference type="PIRSF" id="PIRSF000521">
    <property type="entry name" value="Transaminase_4ab_Lys_Orn"/>
    <property type="match status" value="1"/>
</dbReference>
<keyword evidence="5" id="KW-0808">Transferase</keyword>
<comment type="caution">
    <text evidence="5">The sequence shown here is derived from an EMBL/GenBank/DDBJ whole genome shotgun (WGS) entry which is preliminary data.</text>
</comment>
<comment type="similarity">
    <text evidence="2 4">Belongs to the class-III pyridoxal-phosphate-dependent aminotransferase family.</text>
</comment>
<dbReference type="Proteomes" id="UP000662678">
    <property type="component" value="Unassembled WGS sequence"/>
</dbReference>
<protein>
    <submittedName>
        <fullName evidence="5">Aminotransferase</fullName>
    </submittedName>
</protein>
<keyword evidence="6" id="KW-1185">Reference proteome</keyword>
<dbReference type="Gene3D" id="3.40.640.10">
    <property type="entry name" value="Type I PLP-dependent aspartate aminotransferase-like (Major domain)"/>
    <property type="match status" value="1"/>
</dbReference>
<dbReference type="InterPro" id="IPR015424">
    <property type="entry name" value="PyrdxlP-dep_Trfase"/>
</dbReference>
<sequence length="459" mass="48883">MSSKDQRMANAFDPATAASLPAREQALIQRRLQLLGQAYRLFYEQPLHVVRGEGVWLYDPDGNAYLDVYNNVASVGHSHPRVVEAIARQAATLNTHTRYLNDSILDYAERLLATLPAASSQAMFTCTGSEANDLALRLAANYSGGAGVIVTSHAYHGVTSSVAACSPAFGHKVPLGVHVRTVPAPDAYRYPDEDVGARFTRHVEQAIADLQRHGIQPAALLVDTLFTSDGVFAEPAGFLAGAVDAIRAAGGLFIADEVQAGFARSGSHFWGFQRHGVIPDIVTMGKPMGNGHPIAGLAARPEIIEAFGRRVRYFNTFGGNPVSCAAGLAVLDIIRDEGLQQNAHDTGAYLKAGLERLAARHELIGDVRGAGFFLGVELVSDRQRKTAATAETGRIVNALRQRRILISATGSAGNILKLRPQLPFSRANADQLLATLDEVLAGLQPPSSASTSSSSTCGK</sequence>
<evidence type="ECO:0000313" key="5">
    <source>
        <dbReference type="EMBL" id="GHD77631.1"/>
    </source>
</evidence>
<evidence type="ECO:0000313" key="6">
    <source>
        <dbReference type="Proteomes" id="UP000662678"/>
    </source>
</evidence>
<dbReference type="CDD" id="cd00610">
    <property type="entry name" value="OAT_like"/>
    <property type="match status" value="1"/>
</dbReference>
<comment type="cofactor">
    <cofactor evidence="1">
        <name>pyridoxal 5'-phosphate</name>
        <dbReference type="ChEBI" id="CHEBI:597326"/>
    </cofactor>
</comment>
<dbReference type="Gene3D" id="3.90.1150.10">
    <property type="entry name" value="Aspartate Aminotransferase, domain 1"/>
    <property type="match status" value="1"/>
</dbReference>
<dbReference type="InterPro" id="IPR015421">
    <property type="entry name" value="PyrdxlP-dep_Trfase_major"/>
</dbReference>
<evidence type="ECO:0000256" key="2">
    <source>
        <dbReference type="ARBA" id="ARBA00008954"/>
    </source>
</evidence>
<dbReference type="SUPFAM" id="SSF53383">
    <property type="entry name" value="PLP-dependent transferases"/>
    <property type="match status" value="1"/>
</dbReference>
<dbReference type="RefSeq" id="WP_229799696.1">
    <property type="nucleotide sequence ID" value="NZ_BMYP01000021.1"/>
</dbReference>
<dbReference type="Pfam" id="PF00202">
    <property type="entry name" value="Aminotran_3"/>
    <property type="match status" value="1"/>
</dbReference>
<organism evidence="5 6">
    <name type="scientific">Vogesella fluminis</name>
    <dbReference type="NCBI Taxonomy" id="1069161"/>
    <lineage>
        <taxon>Bacteria</taxon>
        <taxon>Pseudomonadati</taxon>
        <taxon>Pseudomonadota</taxon>
        <taxon>Betaproteobacteria</taxon>
        <taxon>Neisseriales</taxon>
        <taxon>Chromobacteriaceae</taxon>
        <taxon>Vogesella</taxon>
    </lineage>
</organism>
<name>A0ABQ3HE84_9NEIS</name>
<dbReference type="PROSITE" id="PS00600">
    <property type="entry name" value="AA_TRANSFER_CLASS_3"/>
    <property type="match status" value="1"/>
</dbReference>
<dbReference type="EMBL" id="BMYP01000021">
    <property type="protein sequence ID" value="GHD77631.1"/>
    <property type="molecule type" value="Genomic_DNA"/>
</dbReference>
<keyword evidence="5" id="KW-0032">Aminotransferase</keyword>
<dbReference type="PANTHER" id="PTHR45688:SF13">
    <property type="entry name" value="ALANINE--GLYOXYLATE AMINOTRANSFERASE 2-LIKE"/>
    <property type="match status" value="1"/>
</dbReference>
<dbReference type="InterPro" id="IPR049704">
    <property type="entry name" value="Aminotrans_3_PPA_site"/>
</dbReference>
<gene>
    <name evidence="5" type="ORF">GCM10011419_18580</name>
</gene>
<dbReference type="GO" id="GO:0008483">
    <property type="term" value="F:transaminase activity"/>
    <property type="evidence" value="ECO:0007669"/>
    <property type="project" value="UniProtKB-KW"/>
</dbReference>
<dbReference type="PANTHER" id="PTHR45688">
    <property type="match status" value="1"/>
</dbReference>
<evidence type="ECO:0000256" key="1">
    <source>
        <dbReference type="ARBA" id="ARBA00001933"/>
    </source>
</evidence>
<evidence type="ECO:0000256" key="3">
    <source>
        <dbReference type="ARBA" id="ARBA00022898"/>
    </source>
</evidence>